<keyword evidence="2" id="KW-0732">Signal</keyword>
<protein>
    <recommendedName>
        <fullName evidence="5">MSHA biogenesis protein MshK</fullName>
    </recommendedName>
</protein>
<name>A0A809RIE3_9PROT</name>
<feature type="signal peptide" evidence="2">
    <location>
        <begin position="1"/>
        <end position="22"/>
    </location>
</feature>
<accession>A0A809RIE3</accession>
<feature type="chain" id="PRO_5032432084" description="MSHA biogenesis protein MshK" evidence="2">
    <location>
        <begin position="23"/>
        <end position="115"/>
    </location>
</feature>
<evidence type="ECO:0000313" key="4">
    <source>
        <dbReference type="Proteomes" id="UP000463939"/>
    </source>
</evidence>
<feature type="compositionally biased region" description="Low complexity" evidence="1">
    <location>
        <begin position="33"/>
        <end position="46"/>
    </location>
</feature>
<evidence type="ECO:0000313" key="3">
    <source>
        <dbReference type="EMBL" id="BBP01376.1"/>
    </source>
</evidence>
<sequence length="115" mass="12442">MAKHLTLTCLSLLLCTSSFSQADNMTDPTQPPASMNSANTANTNSNVSTVQSVTLGKQHRYAMINGTTVKVGDVIDAGRIIKITESDVWVKSDNVVSRISLFPNVSKHTTVRKHP</sequence>
<dbReference type="EMBL" id="AP021881">
    <property type="protein sequence ID" value="BBP01376.1"/>
    <property type="molecule type" value="Genomic_DNA"/>
</dbReference>
<dbReference type="RefSeq" id="WP_162085162.1">
    <property type="nucleotide sequence ID" value="NZ_AP021881.1"/>
</dbReference>
<dbReference type="KEGG" id="sniv:SFSGTM_20840"/>
<dbReference type="AlphaFoldDB" id="A0A809RIE3"/>
<proteinExistence type="predicted"/>
<gene>
    <name evidence="3" type="ORF">SFSGTM_20840</name>
</gene>
<evidence type="ECO:0008006" key="5">
    <source>
        <dbReference type="Google" id="ProtNLM"/>
    </source>
</evidence>
<evidence type="ECO:0000256" key="2">
    <source>
        <dbReference type="SAM" id="SignalP"/>
    </source>
</evidence>
<organism evidence="3 4">
    <name type="scientific">Sulfuriferula nivalis</name>
    <dbReference type="NCBI Taxonomy" id="2675298"/>
    <lineage>
        <taxon>Bacteria</taxon>
        <taxon>Pseudomonadati</taxon>
        <taxon>Pseudomonadota</taxon>
        <taxon>Betaproteobacteria</taxon>
        <taxon>Nitrosomonadales</taxon>
        <taxon>Sulfuricellaceae</taxon>
        <taxon>Sulfuriferula</taxon>
    </lineage>
</organism>
<evidence type="ECO:0000256" key="1">
    <source>
        <dbReference type="SAM" id="MobiDB-lite"/>
    </source>
</evidence>
<keyword evidence="4" id="KW-1185">Reference proteome</keyword>
<reference evidence="4" key="1">
    <citation type="submission" date="2019-11" db="EMBL/GenBank/DDBJ databases">
        <title>Isolation and characterization of a novel species in the genus Sulfuriferula.</title>
        <authorList>
            <person name="Mochizuki J."/>
            <person name="Kojima H."/>
            <person name="Fukui M."/>
        </authorList>
    </citation>
    <scope>NUCLEOTIDE SEQUENCE [LARGE SCALE GENOMIC DNA]</scope>
    <source>
        <strain evidence="4">SGTM</strain>
    </source>
</reference>
<feature type="region of interest" description="Disordered" evidence="1">
    <location>
        <begin position="25"/>
        <end position="46"/>
    </location>
</feature>
<dbReference type="Proteomes" id="UP000463939">
    <property type="component" value="Chromosome"/>
</dbReference>